<evidence type="ECO:0000259" key="2">
    <source>
        <dbReference type="PROSITE" id="PS51781"/>
    </source>
</evidence>
<evidence type="ECO:0000313" key="4">
    <source>
        <dbReference type="Proteomes" id="UP000184139"/>
    </source>
</evidence>
<dbReference type="EMBL" id="FQXS01000004">
    <property type="protein sequence ID" value="SHH59497.1"/>
    <property type="molecule type" value="Genomic_DNA"/>
</dbReference>
<dbReference type="STRING" id="1121409.SAMN02745124_01080"/>
<dbReference type="PANTHER" id="PTHR34408:SF1">
    <property type="entry name" value="GLYCOSYL HYDROLASE FAMILY 19 DOMAIN-CONTAINING PROTEIN HI_1415"/>
    <property type="match status" value="1"/>
</dbReference>
<dbReference type="PANTHER" id="PTHR34408">
    <property type="entry name" value="FAMILY PROTEIN, PUTATIVE-RELATED"/>
    <property type="match status" value="1"/>
</dbReference>
<organism evidence="3 4">
    <name type="scientific">Desulfofustis glycolicus DSM 9705</name>
    <dbReference type="NCBI Taxonomy" id="1121409"/>
    <lineage>
        <taxon>Bacteria</taxon>
        <taxon>Pseudomonadati</taxon>
        <taxon>Thermodesulfobacteriota</taxon>
        <taxon>Desulfobulbia</taxon>
        <taxon>Desulfobulbales</taxon>
        <taxon>Desulfocapsaceae</taxon>
        <taxon>Desulfofustis</taxon>
    </lineage>
</organism>
<gene>
    <name evidence="3" type="ORF">SAMN02745124_01080</name>
</gene>
<keyword evidence="4" id="KW-1185">Reference proteome</keyword>
<evidence type="ECO:0000256" key="1">
    <source>
        <dbReference type="SAM" id="SignalP"/>
    </source>
</evidence>
<dbReference type="Pfam" id="PF06347">
    <property type="entry name" value="SH3_4"/>
    <property type="match status" value="2"/>
</dbReference>
<dbReference type="PROSITE" id="PS51781">
    <property type="entry name" value="SH3B"/>
    <property type="match status" value="1"/>
</dbReference>
<dbReference type="AlphaFoldDB" id="A0A1M5U947"/>
<proteinExistence type="predicted"/>
<sequence length="153" mass="16717">MRSFRISTVFTAVFCAAALVLTTTSLLAAEYVSVTADNVNVRTGPGTDHQVAMELFAGYPLEVTGKQGDWLKIVDFEKDAGWIHNSLVEPVSTAIIDATTNVNMRAEPTTSSPVIATVERGVVMDRLESQGDWMKLRHASGLIGWIHKSLLWP</sequence>
<name>A0A1M5U947_9BACT</name>
<feature type="chain" id="PRO_5012545022" evidence="1">
    <location>
        <begin position="29"/>
        <end position="153"/>
    </location>
</feature>
<dbReference type="RefSeq" id="WP_073373960.1">
    <property type="nucleotide sequence ID" value="NZ_FQXS01000004.1"/>
</dbReference>
<dbReference type="InterPro" id="IPR010466">
    <property type="entry name" value="DUF1058"/>
</dbReference>
<feature type="signal peptide" evidence="1">
    <location>
        <begin position="1"/>
        <end position="28"/>
    </location>
</feature>
<dbReference type="SMART" id="SM00287">
    <property type="entry name" value="SH3b"/>
    <property type="match status" value="2"/>
</dbReference>
<dbReference type="Gene3D" id="2.30.30.40">
    <property type="entry name" value="SH3 Domains"/>
    <property type="match status" value="2"/>
</dbReference>
<evidence type="ECO:0000313" key="3">
    <source>
        <dbReference type="EMBL" id="SHH59497.1"/>
    </source>
</evidence>
<feature type="domain" description="SH3b" evidence="2">
    <location>
        <begin position="91"/>
        <end position="153"/>
    </location>
</feature>
<reference evidence="3 4" key="1">
    <citation type="submission" date="2016-11" db="EMBL/GenBank/DDBJ databases">
        <authorList>
            <person name="Jaros S."/>
            <person name="Januszkiewicz K."/>
            <person name="Wedrychowicz H."/>
        </authorList>
    </citation>
    <scope>NUCLEOTIDE SEQUENCE [LARGE SCALE GENOMIC DNA]</scope>
    <source>
        <strain evidence="3 4">DSM 9705</strain>
    </source>
</reference>
<accession>A0A1M5U947</accession>
<dbReference type="Proteomes" id="UP000184139">
    <property type="component" value="Unassembled WGS sequence"/>
</dbReference>
<keyword evidence="1" id="KW-0732">Signal</keyword>
<dbReference type="OrthoDB" id="5297720at2"/>
<protein>
    <submittedName>
        <fullName evidence="3">SH3-like domain-containing protein</fullName>
    </submittedName>
</protein>
<dbReference type="InterPro" id="IPR003646">
    <property type="entry name" value="SH3-like_bac-type"/>
</dbReference>
<dbReference type="InterPro" id="IPR052354">
    <property type="entry name" value="Cell_Wall_Dynamics_Protein"/>
</dbReference>